<protein>
    <submittedName>
        <fullName evidence="4">3-isopropylmalate dehydratase small subunit</fullName>
    </submittedName>
</protein>
<dbReference type="InterPro" id="IPR000573">
    <property type="entry name" value="AconitaseA/IPMdHydase_ssu_swvl"/>
</dbReference>
<dbReference type="InterPro" id="IPR033940">
    <property type="entry name" value="IPMI_Swivel"/>
</dbReference>
<dbReference type="InterPro" id="IPR011827">
    <property type="entry name" value="LeuD_type2/HacB/DmdB"/>
</dbReference>
<evidence type="ECO:0000256" key="2">
    <source>
        <dbReference type="ARBA" id="ARBA00023239"/>
    </source>
</evidence>
<dbReference type="PANTHER" id="PTHR43345">
    <property type="entry name" value="3-ISOPROPYLMALATE DEHYDRATASE SMALL SUBUNIT 2-RELATED-RELATED"/>
    <property type="match status" value="1"/>
</dbReference>
<dbReference type="PANTHER" id="PTHR43345:SF2">
    <property type="entry name" value="3-ISOPROPYLMALATE DEHYDRATASE SMALL SUBUNIT 1"/>
    <property type="match status" value="1"/>
</dbReference>
<evidence type="ECO:0000313" key="4">
    <source>
        <dbReference type="EMBL" id="QCI07383.1"/>
    </source>
</evidence>
<reference evidence="4" key="1">
    <citation type="journal article" date="2019" name="Mol. Phylogenet. Evol.">
        <title>Morphological evolution and classification of the red algal order Ceramiales inferred using plastid phylogenomics.</title>
        <authorList>
            <person name="Diaz-Tapia P."/>
            <person name="Pasella M.M."/>
            <person name="Verbruggen H."/>
            <person name="Maggs C.A."/>
        </authorList>
    </citation>
    <scope>NUCLEOTIDE SEQUENCE</scope>
    <source>
        <strain evidence="4">HV05337</strain>
    </source>
</reference>
<dbReference type="GO" id="GO:0016836">
    <property type="term" value="F:hydro-lyase activity"/>
    <property type="evidence" value="ECO:0007669"/>
    <property type="project" value="InterPro"/>
</dbReference>
<accession>A0A4D6WVG7</accession>
<dbReference type="Gene3D" id="3.20.19.10">
    <property type="entry name" value="Aconitase, domain 4"/>
    <property type="match status" value="1"/>
</dbReference>
<dbReference type="CDD" id="cd01577">
    <property type="entry name" value="IPMI_Swivel"/>
    <property type="match status" value="1"/>
</dbReference>
<dbReference type="SUPFAM" id="SSF52016">
    <property type="entry name" value="LeuD/IlvD-like"/>
    <property type="match status" value="1"/>
</dbReference>
<evidence type="ECO:0000259" key="3">
    <source>
        <dbReference type="Pfam" id="PF00694"/>
    </source>
</evidence>
<dbReference type="InterPro" id="IPR050075">
    <property type="entry name" value="LeuD"/>
</dbReference>
<evidence type="ECO:0000256" key="1">
    <source>
        <dbReference type="ARBA" id="ARBA00009869"/>
    </source>
</evidence>
<comment type="similarity">
    <text evidence="1">Belongs to the LeuD family. LeuD type 2 subfamily.</text>
</comment>
<gene>
    <name evidence="4" type="primary">leuD</name>
</gene>
<dbReference type="AlphaFoldDB" id="A0A4D6WVG7"/>
<feature type="domain" description="Aconitase A/isopropylmalate dehydratase small subunit swivel" evidence="3">
    <location>
        <begin position="64"/>
        <end position="122"/>
    </location>
</feature>
<proteinExistence type="inferred from homology"/>
<dbReference type="InterPro" id="IPR015928">
    <property type="entry name" value="Aconitase/3IPM_dehydase_swvl"/>
</dbReference>
<dbReference type="EMBL" id="MK814681">
    <property type="protein sequence ID" value="QCI07383.1"/>
    <property type="molecule type" value="Genomic_DNA"/>
</dbReference>
<geneLocation type="plastid" evidence="4"/>
<name>A0A4D6WVG7_9FLOR</name>
<keyword evidence="4" id="KW-0934">Plastid</keyword>
<keyword evidence="2" id="KW-0456">Lyase</keyword>
<reference evidence="4" key="2">
    <citation type="submission" date="2019-04" db="EMBL/GenBank/DDBJ databases">
        <authorList>
            <person name="Pasella M."/>
        </authorList>
    </citation>
    <scope>NUCLEOTIDE SEQUENCE</scope>
    <source>
        <strain evidence="4">HV05337</strain>
    </source>
</reference>
<organism evidence="4">
    <name type="scientific">Leiomenia cribrosa</name>
    <dbReference type="NCBI Taxonomy" id="217483"/>
    <lineage>
        <taxon>Eukaryota</taxon>
        <taxon>Rhodophyta</taxon>
        <taxon>Florideophyceae</taxon>
        <taxon>Rhodymeniophycidae</taxon>
        <taxon>Gigartinales</taxon>
        <taxon>Kallymeniaceae</taxon>
        <taxon>Leiomenia</taxon>
    </lineage>
</organism>
<dbReference type="NCBIfam" id="TIGR02087">
    <property type="entry name" value="LEUD_arch"/>
    <property type="match status" value="1"/>
</dbReference>
<sequence>MNEQIIKGKVYILGDDINTDEILTAEYMKINPATEEGYKELGSLAMSGLSENSLPFIDQSAKKSYYSIIVAGTNFGCGSSREHAPIALGASGVKAVIAQSFARIFFRNCISTGEILPVQVDQNLSKSLKTGDILTIIPSKNEIMLPNNTEPIPFNDLGDLVDIVNAGGLFNYARQMNKISNK</sequence>
<dbReference type="Pfam" id="PF00694">
    <property type="entry name" value="Aconitase_C"/>
    <property type="match status" value="1"/>
</dbReference>